<dbReference type="GeneID" id="28829168"/>
<gene>
    <name evidence="6" type="ORF">LY89DRAFT_730122</name>
</gene>
<dbReference type="RefSeq" id="XP_018075694.1">
    <property type="nucleotide sequence ID" value="XM_018219442.1"/>
</dbReference>
<evidence type="ECO:0000313" key="6">
    <source>
        <dbReference type="EMBL" id="KUJ21339.1"/>
    </source>
</evidence>
<dbReference type="Gene3D" id="1.20.1250.20">
    <property type="entry name" value="MFS general substrate transporter like domains"/>
    <property type="match status" value="1"/>
</dbReference>
<evidence type="ECO:0000256" key="2">
    <source>
        <dbReference type="ARBA" id="ARBA00022692"/>
    </source>
</evidence>
<dbReference type="Proteomes" id="UP000070700">
    <property type="component" value="Unassembled WGS sequence"/>
</dbReference>
<feature type="transmembrane region" description="Helical" evidence="5">
    <location>
        <begin position="75"/>
        <end position="98"/>
    </location>
</feature>
<dbReference type="SUPFAM" id="SSF103473">
    <property type="entry name" value="MFS general substrate transporter"/>
    <property type="match status" value="1"/>
</dbReference>
<dbReference type="InParanoid" id="A0A194XMM0"/>
<dbReference type="PANTHER" id="PTHR23507:SF1">
    <property type="entry name" value="FI18259P1-RELATED"/>
    <property type="match status" value="1"/>
</dbReference>
<proteinExistence type="predicted"/>
<feature type="transmembrane region" description="Helical" evidence="5">
    <location>
        <begin position="175"/>
        <end position="198"/>
    </location>
</feature>
<feature type="transmembrane region" description="Helical" evidence="5">
    <location>
        <begin position="274"/>
        <end position="294"/>
    </location>
</feature>
<reference evidence="6 7" key="1">
    <citation type="submission" date="2015-10" db="EMBL/GenBank/DDBJ databases">
        <title>Full genome of DAOMC 229536 Phialocephala scopiformis, a fungal endophyte of spruce producing the potent anti-insectan compound rugulosin.</title>
        <authorList>
            <consortium name="DOE Joint Genome Institute"/>
            <person name="Walker A.K."/>
            <person name="Frasz S.L."/>
            <person name="Seifert K.A."/>
            <person name="Miller J.D."/>
            <person name="Mondo S.J."/>
            <person name="Labutti K."/>
            <person name="Lipzen A."/>
            <person name="Dockter R."/>
            <person name="Kennedy M."/>
            <person name="Grigoriev I.V."/>
            <person name="Spatafora J.W."/>
        </authorList>
    </citation>
    <scope>NUCLEOTIDE SEQUENCE [LARGE SCALE GENOMIC DNA]</scope>
    <source>
        <strain evidence="6 7">CBS 120377</strain>
    </source>
</reference>
<comment type="subcellular location">
    <subcellularLocation>
        <location evidence="1">Membrane</location>
        <topology evidence="1">Multi-pass membrane protein</topology>
    </subcellularLocation>
</comment>
<dbReference type="InterPro" id="IPR036259">
    <property type="entry name" value="MFS_trans_sf"/>
</dbReference>
<dbReference type="AlphaFoldDB" id="A0A194XMM0"/>
<name>A0A194XMM0_MOLSC</name>
<evidence type="ECO:0000256" key="5">
    <source>
        <dbReference type="SAM" id="Phobius"/>
    </source>
</evidence>
<feature type="transmembrane region" description="Helical" evidence="5">
    <location>
        <begin position="110"/>
        <end position="131"/>
    </location>
</feature>
<keyword evidence="3 5" id="KW-1133">Transmembrane helix</keyword>
<feature type="transmembrane region" description="Helical" evidence="5">
    <location>
        <begin position="348"/>
        <end position="366"/>
    </location>
</feature>
<sequence>MEDHESVEKAAQNQQFHIPQVVYVCAAIELLTTPGGSLCVVSYVRLIESAVCQRYYGVGTFVAEVLCKGDAVQSYMAYLMGTMSSFSSLPTLLLTLPYGILAEHVDRRAILLVNFVSTIISILYVIAICYYPSIDLKLLWLSGLFDIAGGGSSVSTVLVRSMMAECVPSSALSTLFYRLSAISMIVRLVGTSFGSWLLQNGAASTMLVGTSSKHPSPDLEYTVCEQSESIKLSTKTIGESGSGFEQHRPKASVFHALVQSLGSYKRLILHSKPFVMCLAIMFINTVALDSRALLHPWLSKRYNWDLATTGYILSVESLLGISILLVLQFISSRSSSMTFRQKRGHELRVAKMSLICAILGSVLLGFSES</sequence>
<dbReference type="KEGG" id="psco:LY89DRAFT_730122"/>
<dbReference type="EMBL" id="KQ947408">
    <property type="protein sequence ID" value="KUJ21339.1"/>
    <property type="molecule type" value="Genomic_DNA"/>
</dbReference>
<evidence type="ECO:0000313" key="7">
    <source>
        <dbReference type="Proteomes" id="UP000070700"/>
    </source>
</evidence>
<keyword evidence="4 5" id="KW-0472">Membrane</keyword>
<keyword evidence="2 5" id="KW-0812">Transmembrane</keyword>
<accession>A0A194XMM0</accession>
<dbReference type="GO" id="GO:0022857">
    <property type="term" value="F:transmembrane transporter activity"/>
    <property type="evidence" value="ECO:0007669"/>
    <property type="project" value="TreeGrafter"/>
</dbReference>
<evidence type="ECO:0000256" key="3">
    <source>
        <dbReference type="ARBA" id="ARBA00022989"/>
    </source>
</evidence>
<dbReference type="GO" id="GO:0016020">
    <property type="term" value="C:membrane"/>
    <property type="evidence" value="ECO:0007669"/>
    <property type="project" value="UniProtKB-SubCell"/>
</dbReference>
<keyword evidence="7" id="KW-1185">Reference proteome</keyword>
<feature type="transmembrane region" description="Helical" evidence="5">
    <location>
        <begin position="138"/>
        <end position="163"/>
    </location>
</feature>
<evidence type="ECO:0000256" key="4">
    <source>
        <dbReference type="ARBA" id="ARBA00023136"/>
    </source>
</evidence>
<dbReference type="OrthoDB" id="194139at2759"/>
<feature type="transmembrane region" description="Helical" evidence="5">
    <location>
        <begin position="306"/>
        <end position="327"/>
    </location>
</feature>
<protein>
    <submittedName>
        <fullName evidence="6">Uncharacterized protein</fullName>
    </submittedName>
</protein>
<dbReference type="PANTHER" id="PTHR23507">
    <property type="entry name" value="ZGC:174356"/>
    <property type="match status" value="1"/>
</dbReference>
<organism evidence="6 7">
    <name type="scientific">Mollisia scopiformis</name>
    <name type="common">Conifer needle endophyte fungus</name>
    <name type="synonym">Phialocephala scopiformis</name>
    <dbReference type="NCBI Taxonomy" id="149040"/>
    <lineage>
        <taxon>Eukaryota</taxon>
        <taxon>Fungi</taxon>
        <taxon>Dikarya</taxon>
        <taxon>Ascomycota</taxon>
        <taxon>Pezizomycotina</taxon>
        <taxon>Leotiomycetes</taxon>
        <taxon>Helotiales</taxon>
        <taxon>Mollisiaceae</taxon>
        <taxon>Mollisia</taxon>
    </lineage>
</organism>
<evidence type="ECO:0000256" key="1">
    <source>
        <dbReference type="ARBA" id="ARBA00004141"/>
    </source>
</evidence>